<reference evidence="12 13" key="1">
    <citation type="journal article" date="2018" name="Syst. Appl. Microbiol.">
        <title>Ereboglobus luteus gen. nov. sp. nov. from cockroach guts, and new insights into the oxygen relationship of the genera Opitutus and Didymococcus (Verrucomicrobia: Opitutaceae).</title>
        <authorList>
            <person name="Tegtmeier D."/>
            <person name="Belitz A."/>
            <person name="Radek R."/>
            <person name="Heimerl T."/>
            <person name="Brune A."/>
        </authorList>
    </citation>
    <scope>NUCLEOTIDE SEQUENCE [LARGE SCALE GENOMIC DNA]</scope>
    <source>
        <strain evidence="12 13">Ho45</strain>
    </source>
</reference>
<evidence type="ECO:0000256" key="5">
    <source>
        <dbReference type="ARBA" id="ARBA00022723"/>
    </source>
</evidence>
<evidence type="ECO:0000256" key="2">
    <source>
        <dbReference type="ARBA" id="ARBA00008276"/>
    </source>
</evidence>
<dbReference type="EC" id="6.3.2.17" evidence="3"/>
<comment type="similarity">
    <text evidence="2 10">Belongs to the folylpolyglutamate synthase family.</text>
</comment>
<evidence type="ECO:0000256" key="8">
    <source>
        <dbReference type="ARBA" id="ARBA00022842"/>
    </source>
</evidence>
<organism evidence="12 13">
    <name type="scientific">Ereboglobus luteus</name>
    <dbReference type="NCBI Taxonomy" id="1796921"/>
    <lineage>
        <taxon>Bacteria</taxon>
        <taxon>Pseudomonadati</taxon>
        <taxon>Verrucomicrobiota</taxon>
        <taxon>Opitutia</taxon>
        <taxon>Opitutales</taxon>
        <taxon>Opitutaceae</taxon>
        <taxon>Ereboglobus</taxon>
    </lineage>
</organism>
<evidence type="ECO:0000256" key="1">
    <source>
        <dbReference type="ARBA" id="ARBA00001946"/>
    </source>
</evidence>
<evidence type="ECO:0000256" key="3">
    <source>
        <dbReference type="ARBA" id="ARBA00013025"/>
    </source>
</evidence>
<dbReference type="EMBL" id="CP023004">
    <property type="protein sequence ID" value="AWI10608.1"/>
    <property type="molecule type" value="Genomic_DNA"/>
</dbReference>
<keyword evidence="8" id="KW-0460">Magnesium</keyword>
<dbReference type="Proteomes" id="UP000244896">
    <property type="component" value="Chromosome"/>
</dbReference>
<dbReference type="InterPro" id="IPR036565">
    <property type="entry name" value="Mur-like_cat_sf"/>
</dbReference>
<evidence type="ECO:0000259" key="11">
    <source>
        <dbReference type="Pfam" id="PF08245"/>
    </source>
</evidence>
<feature type="domain" description="Mur ligase central" evidence="11">
    <location>
        <begin position="57"/>
        <end position="205"/>
    </location>
</feature>
<dbReference type="GO" id="GO:0008841">
    <property type="term" value="F:dihydrofolate synthase activity"/>
    <property type="evidence" value="ECO:0007669"/>
    <property type="project" value="TreeGrafter"/>
</dbReference>
<keyword evidence="5" id="KW-0479">Metal-binding</keyword>
<evidence type="ECO:0000256" key="10">
    <source>
        <dbReference type="PIRNR" id="PIRNR001563"/>
    </source>
</evidence>
<keyword evidence="7 10" id="KW-0067">ATP-binding</keyword>
<keyword evidence="4 10" id="KW-0436">Ligase</keyword>
<dbReference type="GO" id="GO:0046872">
    <property type="term" value="F:metal ion binding"/>
    <property type="evidence" value="ECO:0007669"/>
    <property type="project" value="UniProtKB-KW"/>
</dbReference>
<name>A0A2U8E6Q0_9BACT</name>
<keyword evidence="13" id="KW-1185">Reference proteome</keyword>
<dbReference type="GO" id="GO:0005524">
    <property type="term" value="F:ATP binding"/>
    <property type="evidence" value="ECO:0007669"/>
    <property type="project" value="UniProtKB-KW"/>
</dbReference>
<protein>
    <recommendedName>
        <fullName evidence="3">tetrahydrofolate synthase</fullName>
        <ecNumber evidence="3">6.3.2.17</ecNumber>
    </recommendedName>
</protein>
<dbReference type="PANTHER" id="PTHR11136">
    <property type="entry name" value="FOLYLPOLYGLUTAMATE SYNTHASE-RELATED"/>
    <property type="match status" value="1"/>
</dbReference>
<dbReference type="GO" id="GO:0005737">
    <property type="term" value="C:cytoplasm"/>
    <property type="evidence" value="ECO:0007669"/>
    <property type="project" value="TreeGrafter"/>
</dbReference>
<dbReference type="Pfam" id="PF08245">
    <property type="entry name" value="Mur_ligase_M"/>
    <property type="match status" value="1"/>
</dbReference>
<evidence type="ECO:0000256" key="7">
    <source>
        <dbReference type="ARBA" id="ARBA00022840"/>
    </source>
</evidence>
<comment type="cofactor">
    <cofactor evidence="1">
        <name>Mg(2+)</name>
        <dbReference type="ChEBI" id="CHEBI:18420"/>
    </cofactor>
</comment>
<dbReference type="InterPro" id="IPR036615">
    <property type="entry name" value="Mur_ligase_C_dom_sf"/>
</dbReference>
<dbReference type="InterPro" id="IPR001645">
    <property type="entry name" value="Folylpolyglutamate_synth"/>
</dbReference>
<evidence type="ECO:0000256" key="9">
    <source>
        <dbReference type="ARBA" id="ARBA00047493"/>
    </source>
</evidence>
<dbReference type="Gene3D" id="3.40.1190.10">
    <property type="entry name" value="Mur-like, catalytic domain"/>
    <property type="match status" value="1"/>
</dbReference>
<dbReference type="FunFam" id="3.40.1190.10:FF:000011">
    <property type="entry name" value="Folylpolyglutamate synthase/dihydrofolate synthase"/>
    <property type="match status" value="1"/>
</dbReference>
<dbReference type="InterPro" id="IPR013221">
    <property type="entry name" value="Mur_ligase_cen"/>
</dbReference>
<dbReference type="NCBIfam" id="TIGR01499">
    <property type="entry name" value="folC"/>
    <property type="match status" value="1"/>
</dbReference>
<dbReference type="InterPro" id="IPR018109">
    <property type="entry name" value="Folylpolyglutamate_synth_CS"/>
</dbReference>
<evidence type="ECO:0000256" key="6">
    <source>
        <dbReference type="ARBA" id="ARBA00022741"/>
    </source>
</evidence>
<dbReference type="AlphaFoldDB" id="A0A2U8E6Q0"/>
<dbReference type="KEGG" id="elut:CKA38_08695"/>
<dbReference type="SUPFAM" id="SSF53623">
    <property type="entry name" value="MurD-like peptide ligases, catalytic domain"/>
    <property type="match status" value="1"/>
</dbReference>
<dbReference type="PANTHER" id="PTHR11136:SF0">
    <property type="entry name" value="DIHYDROFOLATE SYNTHETASE-RELATED"/>
    <property type="match status" value="1"/>
</dbReference>
<proteinExistence type="inferred from homology"/>
<keyword evidence="6 10" id="KW-0547">Nucleotide-binding</keyword>
<evidence type="ECO:0000313" key="12">
    <source>
        <dbReference type="EMBL" id="AWI10608.1"/>
    </source>
</evidence>
<evidence type="ECO:0000313" key="13">
    <source>
        <dbReference type="Proteomes" id="UP000244896"/>
    </source>
</evidence>
<dbReference type="PROSITE" id="PS01012">
    <property type="entry name" value="FOLYLPOLYGLU_SYNT_2"/>
    <property type="match status" value="1"/>
</dbReference>
<dbReference type="GO" id="GO:0004326">
    <property type="term" value="F:tetrahydrofolylpolyglutamate synthase activity"/>
    <property type="evidence" value="ECO:0007669"/>
    <property type="project" value="UniProtKB-EC"/>
</dbReference>
<gene>
    <name evidence="12" type="ORF">CKA38_08695</name>
</gene>
<dbReference type="Gene3D" id="3.90.190.20">
    <property type="entry name" value="Mur ligase, C-terminal domain"/>
    <property type="match status" value="1"/>
</dbReference>
<dbReference type="PIRSF" id="PIRSF001563">
    <property type="entry name" value="Folylpolyglu_synth"/>
    <property type="match status" value="1"/>
</dbReference>
<accession>A0A2U8E6Q0</accession>
<comment type="catalytic activity">
    <reaction evidence="9">
        <text>(6S)-5,6,7,8-tetrahydrofolyl-(gamma-L-Glu)(n) + L-glutamate + ATP = (6S)-5,6,7,8-tetrahydrofolyl-(gamma-L-Glu)(n+1) + ADP + phosphate + H(+)</text>
        <dbReference type="Rhea" id="RHEA:10580"/>
        <dbReference type="Rhea" id="RHEA-COMP:14738"/>
        <dbReference type="Rhea" id="RHEA-COMP:14740"/>
        <dbReference type="ChEBI" id="CHEBI:15378"/>
        <dbReference type="ChEBI" id="CHEBI:29985"/>
        <dbReference type="ChEBI" id="CHEBI:30616"/>
        <dbReference type="ChEBI" id="CHEBI:43474"/>
        <dbReference type="ChEBI" id="CHEBI:141005"/>
        <dbReference type="ChEBI" id="CHEBI:456216"/>
        <dbReference type="EC" id="6.3.2.17"/>
    </reaction>
</comment>
<sequence length="450" mass="49120">MSTVSTSAGSDVFTDYACVQDYLFSLKARGVKFGIDRMQSWISALGHPERAVPVIHIAGTNGKGSTAAMLDAIFREAGWRTGLYTSPHLVLLGERVQVNRERLNEPEILDYTNELRPIAAAVSRENPDDHPSFFEFMTAMAFIQFARKKCDASIVEVGMGGRFDATNVVVPEVSVITTISLDHCEFLGDEVEKIAFEKAGIIKPGKPVVIGHLPGAAAAVVRRVAGELGSPVYSIEEEFGADIDSPGYPRTNLEGDYQRWNAATAALVARVLMKAPDSRWRLTGDVIARGLQRVDWPGRWQRITVGGQPLILDASHNPEGAQTLDENLARLRAELGGGEEGKPVIVTGALGALRARALLEVEARHARELHLVVPHQARACSFEELEAQVPRDFKGRIYHATVEELFPEPDRCAISDSHAPVVVSGSIYLIGEILARLQKGVKAEGRLQDF</sequence>
<dbReference type="RefSeq" id="WP_108826509.1">
    <property type="nucleotide sequence ID" value="NZ_CP023004.1"/>
</dbReference>
<dbReference type="OrthoDB" id="9809356at2"/>
<dbReference type="SUPFAM" id="SSF53244">
    <property type="entry name" value="MurD-like peptide ligases, peptide-binding domain"/>
    <property type="match status" value="1"/>
</dbReference>
<evidence type="ECO:0000256" key="4">
    <source>
        <dbReference type="ARBA" id="ARBA00022598"/>
    </source>
</evidence>